<dbReference type="AlphaFoldDB" id="A0A7M6DKP8"/>
<organism evidence="1 2">
    <name type="scientific">Clytia hemisphaerica</name>
    <dbReference type="NCBI Taxonomy" id="252671"/>
    <lineage>
        <taxon>Eukaryota</taxon>
        <taxon>Metazoa</taxon>
        <taxon>Cnidaria</taxon>
        <taxon>Hydrozoa</taxon>
        <taxon>Hydroidolina</taxon>
        <taxon>Leptothecata</taxon>
        <taxon>Obeliida</taxon>
        <taxon>Clytiidae</taxon>
        <taxon>Clytia</taxon>
    </lineage>
</organism>
<evidence type="ECO:0000313" key="1">
    <source>
        <dbReference type="EnsemblMetazoa" id="CLYHEMP014211.1"/>
    </source>
</evidence>
<sequence>MSTMKHCMFIPPEFGGKEISPFALWDQFDLDSVDQGFDETGQYYLLFQDDFDQMCIIQAVYFDHELLKLKSNLIEIKFPEIEVENPIRSFLFDKHGAQVVHAIQRYSKNGVDRVDLYHFCFYGLLITKCDHHIEIDNSQKADLSLEYVRSERFSFVKFDYQCRHREVTTLMVHAFNRLPCHNNDRTKQRVDLIHTSNGKIWHSRTILLDLNVCIRYISSFSDVNLFLTRDMLYVYGNIVNKTFKTWQFDLNGQYITSYCSLAPVDGINGLNHHNHYLHVLSSGENDDELRRILKLRHGKVEVLVEWDNGVLTGFVQPDRRENFIVDGILNRFGQILAQYRIFKENGLCQFHFVDLKTNETVMEFCVPKDPMSYGNFNLNWNSREYSLTYFDNEHLFKVSRINSHQITLKHFARLAVLTSFSEEYLAKQNLPKSLFDYLGIDK</sequence>
<dbReference type="Proteomes" id="UP000594262">
    <property type="component" value="Unplaced"/>
</dbReference>
<name>A0A7M6DKP8_9CNID</name>
<reference evidence="1" key="1">
    <citation type="submission" date="2021-01" db="UniProtKB">
        <authorList>
            <consortium name="EnsemblMetazoa"/>
        </authorList>
    </citation>
    <scope>IDENTIFICATION</scope>
</reference>
<protein>
    <submittedName>
        <fullName evidence="1">Uncharacterized protein</fullName>
    </submittedName>
</protein>
<dbReference type="EnsemblMetazoa" id="CLYHEMT014211.1">
    <property type="protein sequence ID" value="CLYHEMP014211.1"/>
    <property type="gene ID" value="CLYHEMG014211"/>
</dbReference>
<accession>A0A7M6DKP8</accession>
<proteinExistence type="predicted"/>
<evidence type="ECO:0000313" key="2">
    <source>
        <dbReference type="Proteomes" id="UP000594262"/>
    </source>
</evidence>
<keyword evidence="2" id="KW-1185">Reference proteome</keyword>